<evidence type="ECO:0000259" key="5">
    <source>
        <dbReference type="PROSITE" id="PS50931"/>
    </source>
</evidence>
<dbReference type="PANTHER" id="PTHR30346:SF0">
    <property type="entry name" value="HCA OPERON TRANSCRIPTIONAL ACTIVATOR HCAR"/>
    <property type="match status" value="1"/>
</dbReference>
<dbReference type="Gene3D" id="1.10.10.10">
    <property type="entry name" value="Winged helix-like DNA-binding domain superfamily/Winged helix DNA-binding domain"/>
    <property type="match status" value="1"/>
</dbReference>
<keyword evidence="3" id="KW-0238">DNA-binding</keyword>
<evidence type="ECO:0000256" key="3">
    <source>
        <dbReference type="ARBA" id="ARBA00023125"/>
    </source>
</evidence>
<keyword evidence="2" id="KW-0805">Transcription regulation</keyword>
<dbReference type="Pfam" id="PF00126">
    <property type="entry name" value="HTH_1"/>
    <property type="match status" value="1"/>
</dbReference>
<dbReference type="RefSeq" id="WP_378963886.1">
    <property type="nucleotide sequence ID" value="NZ_JBHTBJ010000001.1"/>
</dbReference>
<accession>A0ABW2HGZ6</accession>
<keyword evidence="4" id="KW-0804">Transcription</keyword>
<evidence type="ECO:0000256" key="2">
    <source>
        <dbReference type="ARBA" id="ARBA00023015"/>
    </source>
</evidence>
<evidence type="ECO:0000313" key="7">
    <source>
        <dbReference type="Proteomes" id="UP001596548"/>
    </source>
</evidence>
<organism evidence="6 7">
    <name type="scientific">Paractinoplanes rhizophilus</name>
    <dbReference type="NCBI Taxonomy" id="1416877"/>
    <lineage>
        <taxon>Bacteria</taxon>
        <taxon>Bacillati</taxon>
        <taxon>Actinomycetota</taxon>
        <taxon>Actinomycetes</taxon>
        <taxon>Micromonosporales</taxon>
        <taxon>Micromonosporaceae</taxon>
        <taxon>Paractinoplanes</taxon>
    </lineage>
</organism>
<dbReference type="SUPFAM" id="SSF53850">
    <property type="entry name" value="Periplasmic binding protein-like II"/>
    <property type="match status" value="1"/>
</dbReference>
<comment type="caution">
    <text evidence="6">The sequence shown here is derived from an EMBL/GenBank/DDBJ whole genome shotgun (WGS) entry which is preliminary data.</text>
</comment>
<dbReference type="InterPro" id="IPR036388">
    <property type="entry name" value="WH-like_DNA-bd_sf"/>
</dbReference>
<feature type="domain" description="HTH lysR-type" evidence="5">
    <location>
        <begin position="1"/>
        <end position="58"/>
    </location>
</feature>
<evidence type="ECO:0000256" key="4">
    <source>
        <dbReference type="ARBA" id="ARBA00023163"/>
    </source>
</evidence>
<comment type="similarity">
    <text evidence="1">Belongs to the LysR transcriptional regulatory family.</text>
</comment>
<dbReference type="EMBL" id="JBHTBJ010000001">
    <property type="protein sequence ID" value="MFC7272502.1"/>
    <property type="molecule type" value="Genomic_DNA"/>
</dbReference>
<gene>
    <name evidence="6" type="ORF">ACFQS1_00795</name>
</gene>
<dbReference type="InterPro" id="IPR000847">
    <property type="entry name" value="LysR_HTH_N"/>
</dbReference>
<dbReference type="InterPro" id="IPR005119">
    <property type="entry name" value="LysR_subst-bd"/>
</dbReference>
<name>A0ABW2HGZ6_9ACTN</name>
<dbReference type="PRINTS" id="PR00039">
    <property type="entry name" value="HTHLYSR"/>
</dbReference>
<keyword evidence="7" id="KW-1185">Reference proteome</keyword>
<dbReference type="PROSITE" id="PS50931">
    <property type="entry name" value="HTH_LYSR"/>
    <property type="match status" value="1"/>
</dbReference>
<dbReference type="PANTHER" id="PTHR30346">
    <property type="entry name" value="TRANSCRIPTIONAL DUAL REGULATOR HCAR-RELATED"/>
    <property type="match status" value="1"/>
</dbReference>
<evidence type="ECO:0000256" key="1">
    <source>
        <dbReference type="ARBA" id="ARBA00009437"/>
    </source>
</evidence>
<protein>
    <submittedName>
        <fullName evidence="6">LysR family transcriptional regulator</fullName>
    </submittedName>
</protein>
<dbReference type="Pfam" id="PF03466">
    <property type="entry name" value="LysR_substrate"/>
    <property type="match status" value="1"/>
</dbReference>
<dbReference type="Gene3D" id="3.40.190.10">
    <property type="entry name" value="Periplasmic binding protein-like II"/>
    <property type="match status" value="2"/>
</dbReference>
<evidence type="ECO:0000313" key="6">
    <source>
        <dbReference type="EMBL" id="MFC7272502.1"/>
    </source>
</evidence>
<proteinExistence type="inferred from homology"/>
<dbReference type="SUPFAM" id="SSF46785">
    <property type="entry name" value="Winged helix' DNA-binding domain"/>
    <property type="match status" value="1"/>
</dbReference>
<reference evidence="7" key="1">
    <citation type="journal article" date="2019" name="Int. J. Syst. Evol. Microbiol.">
        <title>The Global Catalogue of Microorganisms (GCM) 10K type strain sequencing project: providing services to taxonomists for standard genome sequencing and annotation.</title>
        <authorList>
            <consortium name="The Broad Institute Genomics Platform"/>
            <consortium name="The Broad Institute Genome Sequencing Center for Infectious Disease"/>
            <person name="Wu L."/>
            <person name="Ma J."/>
        </authorList>
    </citation>
    <scope>NUCLEOTIDE SEQUENCE [LARGE SCALE GENOMIC DNA]</scope>
    <source>
        <strain evidence="7">XZYJT-10</strain>
    </source>
</reference>
<dbReference type="InterPro" id="IPR036390">
    <property type="entry name" value="WH_DNA-bd_sf"/>
</dbReference>
<dbReference type="Proteomes" id="UP001596548">
    <property type="component" value="Unassembled WGS sequence"/>
</dbReference>
<sequence length="311" mass="33881">MDLEAVRTFVAVAEAGQFQEAAVTLGITQQAVSKRIAALERELEVLLFTRTPRGARPTIDGQAFLPHARELLRVADRADASVRKGRRPLRVDVHSRRIAPAVLLQEFYRAHPEVELDVITLTADVHGAIAAVEAGTIDATFHAVPMPTPASIRAAHVIDEPHELLVGPRHPLAGAREITPRGLAGLRIWMPGMAAGTEWAAYYEELSAAFGLTIDVLGPVFGYEALLAEIADSADLGTLKGASSRYLWPDSYGLRLIPVRNPSPVYPMSILWRAGNSHPALRKLREFLETRKPLRAAGIWTPAWSGARPGL</sequence>